<name>A0A061SEK0_9CHLO</name>
<dbReference type="EMBL" id="GBEZ01001386">
    <property type="protein sequence ID" value="JAC83582.1"/>
    <property type="molecule type" value="Transcribed_RNA"/>
</dbReference>
<organism evidence="1">
    <name type="scientific">Tetraselmis sp. GSL018</name>
    <dbReference type="NCBI Taxonomy" id="582737"/>
    <lineage>
        <taxon>Eukaryota</taxon>
        <taxon>Viridiplantae</taxon>
        <taxon>Chlorophyta</taxon>
        <taxon>core chlorophytes</taxon>
        <taxon>Chlorodendrophyceae</taxon>
        <taxon>Chlorodendrales</taxon>
        <taxon>Chlorodendraceae</taxon>
        <taxon>Tetraselmis</taxon>
    </lineage>
</organism>
<evidence type="ECO:0000313" key="1">
    <source>
        <dbReference type="EMBL" id="JAC83582.1"/>
    </source>
</evidence>
<gene>
    <name evidence="1" type="ORF">TSPGSL018_2985</name>
</gene>
<dbReference type="AlphaFoldDB" id="A0A061SEK0"/>
<sequence length="437" mass="49450">MGPTSLPIHMPGPSTEPKARDFFHRANESVVLGLVWKSVRCVSRGSGKTYPARLPTHPDWSFYTENRSGQVIMGSMPADEYHHVEHTCLELYHIIKGMFMYYAALDMEDYVLQTRNTAVTESLHSVSSRAASIRCQSFSYAGATGQPSMVAAIHTVSIEEFRRFVAEVGLLTTANAKRLLSMSDVDHIFMRVNWERNSKGKLQMMHDENPDGELVDWLSRCPLPPLSSTSSPSGSGCTAQSFFMIPQLFHEWMHAIIRVAHRATRYIKGQPFHDRLRHCIVDIMAPQAGKVDFKEFQGRFSEPAVQDILLQNDFFLKTLFVKYAASDVGEGMGMMLSCEELLELCRDLCIISRKCTEGHVMSCHVAAKRVGQNANGHSDLDWDEFRRAIIRIADKWSLDNTLSLGIKTQILFDHMKRTHQANASNENSQQNLDRFTD</sequence>
<proteinExistence type="predicted"/>
<reference evidence="1" key="1">
    <citation type="submission" date="2014-05" db="EMBL/GenBank/DDBJ databases">
        <title>The transcriptome of the halophilic microalga Tetraselmis sp. GSL018 isolated from the Great Salt Lake, Utah.</title>
        <authorList>
            <person name="Jinkerson R.E."/>
            <person name="D'Adamo S."/>
            <person name="Posewitz M.C."/>
        </authorList>
    </citation>
    <scope>NUCLEOTIDE SEQUENCE</scope>
    <source>
        <strain evidence="1">GSL018</strain>
    </source>
</reference>
<protein>
    <submittedName>
        <fullName evidence="1">Uncharacterized protein</fullName>
    </submittedName>
</protein>
<accession>A0A061SEK0</accession>